<accession>A0ACC5R4I7</accession>
<gene>
    <name evidence="1" type="primary">murA</name>
    <name evidence="1" type="ORF">JHL16_13060</name>
</gene>
<comment type="caution">
    <text evidence="1">The sequence shown here is derived from an EMBL/GenBank/DDBJ whole genome shotgun (WGS) entry which is preliminary data.</text>
</comment>
<dbReference type="EMBL" id="JAENHL010000007">
    <property type="protein sequence ID" value="MBK1867278.1"/>
    <property type="molecule type" value="Genomic_DNA"/>
</dbReference>
<evidence type="ECO:0000313" key="1">
    <source>
        <dbReference type="EMBL" id="MBK1867278.1"/>
    </source>
</evidence>
<keyword evidence="1" id="KW-0808">Transferase</keyword>
<proteinExistence type="predicted"/>
<keyword evidence="2" id="KW-1185">Reference proteome</keyword>
<dbReference type="EC" id="2.5.1.7" evidence="1"/>
<name>A0ACC5R4I7_9HYPH</name>
<dbReference type="Proteomes" id="UP000616151">
    <property type="component" value="Unassembled WGS sequence"/>
</dbReference>
<reference evidence="1" key="1">
    <citation type="submission" date="2021-01" db="EMBL/GenBank/DDBJ databases">
        <authorList>
            <person name="Sun Q."/>
        </authorList>
    </citation>
    <scope>NUCLEOTIDE SEQUENCE</scope>
    <source>
        <strain evidence="1">YIM B02566</strain>
    </source>
</reference>
<evidence type="ECO:0000313" key="2">
    <source>
        <dbReference type="Proteomes" id="UP000616151"/>
    </source>
</evidence>
<protein>
    <submittedName>
        <fullName evidence="1">UDP-N-acetylglucosamine 1-carboxyvinyltransferase</fullName>
        <ecNumber evidence="1">2.5.1.7</ecNumber>
    </submittedName>
</protein>
<sequence>MTRFLIEGRHPISGAIEPKGSKNAALPIIAATLLTDEAVTLTRLPDIADVRVMANLLQEMGATVSPITNNRATFRAATLRHSAPDRALSQAIRASFLLAGPLLARTGSATLPRPGGDRIGRRPLDAHILAFQEMGVEVDITSDSYCLTAPKGLKPADIFLVEMSVMATENIVMAAVLTPGTTHIHNAASEPHIQDLCQLLIAMGARIDGVGSNVLTIEGVTSLHGATHEIGPDYLEVGSFIGLAAATGGDLLIRNCRPREHRMTAIAYGRLGIEWEVRGEDIYLPRHPKLEIREDMHGALTKIDDGPWPAFPADLVSIALVVATQAAGTILIHEKMFESRLFWVDKLISMGARIILCDPHRAVVVGRSPLFAQRLSSPDIRAGMALVIAALCAEGQSEIQNVEQIDRGYERLDERLRALGARIERAD</sequence>
<organism evidence="1 2">
    <name type="scientific">Taklimakanibacter albus</name>
    <dbReference type="NCBI Taxonomy" id="2800327"/>
    <lineage>
        <taxon>Bacteria</taxon>
        <taxon>Pseudomonadati</taxon>
        <taxon>Pseudomonadota</taxon>
        <taxon>Alphaproteobacteria</taxon>
        <taxon>Hyphomicrobiales</taxon>
        <taxon>Aestuariivirgaceae</taxon>
        <taxon>Taklimakanibacter</taxon>
    </lineage>
</organism>